<dbReference type="HOGENOM" id="CLU_1826563_0_0_1"/>
<sequence>MTGPAEEGGKDIAGEVLEGIDFADLSPLLRAILTIEMSPLALSGVSHAERHCGAWKDPHWYLTTSPMVTFFRLAPDRFEFNFRGPDVPCSAPTYFLTAITITSTAANGTARLADLTPEAKQSTLAESVALRTWWRESTPGR</sequence>
<gene>
    <name evidence="1" type="ORF">S7711_11140</name>
</gene>
<reference evidence="1 2" key="1">
    <citation type="journal article" date="2014" name="BMC Genomics">
        <title>Comparative genome sequencing reveals chemotype-specific gene clusters in the toxigenic black mold Stachybotrys.</title>
        <authorList>
            <person name="Semeiks J."/>
            <person name="Borek D."/>
            <person name="Otwinowski Z."/>
            <person name="Grishin N.V."/>
        </authorList>
    </citation>
    <scope>NUCLEOTIDE SEQUENCE [LARGE SCALE GENOMIC DNA]</scope>
    <source>
        <strain evidence="2">CBS 109288 / IBT 7711</strain>
    </source>
</reference>
<organism evidence="1 2">
    <name type="scientific">Stachybotrys chartarum (strain CBS 109288 / IBT 7711)</name>
    <name type="common">Toxic black mold</name>
    <name type="synonym">Stilbospora chartarum</name>
    <dbReference type="NCBI Taxonomy" id="1280523"/>
    <lineage>
        <taxon>Eukaryota</taxon>
        <taxon>Fungi</taxon>
        <taxon>Dikarya</taxon>
        <taxon>Ascomycota</taxon>
        <taxon>Pezizomycotina</taxon>
        <taxon>Sordariomycetes</taxon>
        <taxon>Hypocreomycetidae</taxon>
        <taxon>Hypocreales</taxon>
        <taxon>Stachybotryaceae</taxon>
        <taxon>Stachybotrys</taxon>
    </lineage>
</organism>
<name>A0A084AI77_STACB</name>
<protein>
    <submittedName>
        <fullName evidence="1">Uncharacterized protein</fullName>
    </submittedName>
</protein>
<keyword evidence="2" id="KW-1185">Reference proteome</keyword>
<dbReference type="AlphaFoldDB" id="A0A084AI77"/>
<dbReference type="EMBL" id="KL648717">
    <property type="protein sequence ID" value="KEY65006.1"/>
    <property type="molecule type" value="Genomic_DNA"/>
</dbReference>
<evidence type="ECO:0000313" key="2">
    <source>
        <dbReference type="Proteomes" id="UP000028045"/>
    </source>
</evidence>
<dbReference type="Proteomes" id="UP000028045">
    <property type="component" value="Unassembled WGS sequence"/>
</dbReference>
<proteinExistence type="predicted"/>
<accession>A0A084AI77</accession>
<evidence type="ECO:0000313" key="1">
    <source>
        <dbReference type="EMBL" id="KEY65006.1"/>
    </source>
</evidence>